<sequence length="289" mass="32984">MGKKGKNYSVNVKISDSVPSNGWKIFPHFKVSLIDHLVDTKNSITKVEQKEYSEGTTSFTRTELGTTSFTTQTELELQSHDDFGSVITPSEDTQSSKQVYYEPIAPTFYPPIYDDGSKVEPLIHLSEILDINSLGPEEVVFFPLLEEACLRHPSLIENSVKKSPKFILWSFTALGQVLHYLKTMKVKNMNKEACKHLECLWEEVQLFGFNLTWLEPYIESALNVQTYMEKVEKVKDLKENVADLEIELRMLKTKLAVAEVVLDIARRDSEEIEKGFEEMDINAELGYGT</sequence>
<gene>
    <name evidence="2" type="ORF">TanjilG_10728</name>
</gene>
<reference evidence="2 3" key="1">
    <citation type="journal article" date="2017" name="Plant Biotechnol. J.">
        <title>A comprehensive draft genome sequence for lupin (Lupinus angustifolius), an emerging health food: insights into plant-microbe interactions and legume evolution.</title>
        <authorList>
            <person name="Hane J.K."/>
            <person name="Ming Y."/>
            <person name="Kamphuis L.G."/>
            <person name="Nelson M.N."/>
            <person name="Garg G."/>
            <person name="Atkins C.A."/>
            <person name="Bayer P.E."/>
            <person name="Bravo A."/>
            <person name="Bringans S."/>
            <person name="Cannon S."/>
            <person name="Edwards D."/>
            <person name="Foley R."/>
            <person name="Gao L.L."/>
            <person name="Harrison M.J."/>
            <person name="Huang W."/>
            <person name="Hurgobin B."/>
            <person name="Li S."/>
            <person name="Liu C.W."/>
            <person name="McGrath A."/>
            <person name="Morahan G."/>
            <person name="Murray J."/>
            <person name="Weller J."/>
            <person name="Jian J."/>
            <person name="Singh K.B."/>
        </authorList>
    </citation>
    <scope>NUCLEOTIDE SEQUENCE [LARGE SCALE GENOMIC DNA]</scope>
    <source>
        <strain evidence="3">cv. Tanjil</strain>
        <tissue evidence="2">Whole plant</tissue>
    </source>
</reference>
<evidence type="ECO:0008006" key="4">
    <source>
        <dbReference type="Google" id="ProtNLM"/>
    </source>
</evidence>
<dbReference type="Gramene" id="OIW11410">
    <property type="protein sequence ID" value="OIW11410"/>
    <property type="gene ID" value="TanjilG_10728"/>
</dbReference>
<dbReference type="EMBL" id="CM007365">
    <property type="protein sequence ID" value="OIW11410.1"/>
    <property type="molecule type" value="Genomic_DNA"/>
</dbReference>
<feature type="coiled-coil region" evidence="1">
    <location>
        <begin position="227"/>
        <end position="261"/>
    </location>
</feature>
<dbReference type="Proteomes" id="UP000188354">
    <property type="component" value="Chromosome LG05"/>
</dbReference>
<organism evidence="2 3">
    <name type="scientific">Lupinus angustifolius</name>
    <name type="common">Narrow-leaved blue lupine</name>
    <dbReference type="NCBI Taxonomy" id="3871"/>
    <lineage>
        <taxon>Eukaryota</taxon>
        <taxon>Viridiplantae</taxon>
        <taxon>Streptophyta</taxon>
        <taxon>Embryophyta</taxon>
        <taxon>Tracheophyta</taxon>
        <taxon>Spermatophyta</taxon>
        <taxon>Magnoliopsida</taxon>
        <taxon>eudicotyledons</taxon>
        <taxon>Gunneridae</taxon>
        <taxon>Pentapetalae</taxon>
        <taxon>rosids</taxon>
        <taxon>fabids</taxon>
        <taxon>Fabales</taxon>
        <taxon>Fabaceae</taxon>
        <taxon>Papilionoideae</taxon>
        <taxon>50 kb inversion clade</taxon>
        <taxon>genistoids sensu lato</taxon>
        <taxon>core genistoids</taxon>
        <taxon>Genisteae</taxon>
        <taxon>Lupinus</taxon>
    </lineage>
</organism>
<accession>A0A1J7HYF0</accession>
<evidence type="ECO:0000256" key="1">
    <source>
        <dbReference type="SAM" id="Coils"/>
    </source>
</evidence>
<protein>
    <recommendedName>
        <fullName evidence="4">MATH domain-containing protein</fullName>
    </recommendedName>
</protein>
<proteinExistence type="predicted"/>
<keyword evidence="3" id="KW-1185">Reference proteome</keyword>
<keyword evidence="1" id="KW-0175">Coiled coil</keyword>
<name>A0A1J7HYF0_LUPAN</name>
<dbReference type="AlphaFoldDB" id="A0A1J7HYF0"/>
<evidence type="ECO:0000313" key="2">
    <source>
        <dbReference type="EMBL" id="OIW11410.1"/>
    </source>
</evidence>
<evidence type="ECO:0000313" key="3">
    <source>
        <dbReference type="Proteomes" id="UP000188354"/>
    </source>
</evidence>